<name>A0ABD0LJE1_9CAEN</name>
<keyword evidence="4" id="KW-1185">Reference proteome</keyword>
<evidence type="ECO:0000256" key="1">
    <source>
        <dbReference type="SAM" id="MobiDB-lite"/>
    </source>
</evidence>
<feature type="region of interest" description="Disordered" evidence="1">
    <location>
        <begin position="58"/>
        <end position="113"/>
    </location>
</feature>
<evidence type="ECO:0000256" key="2">
    <source>
        <dbReference type="SAM" id="SignalP"/>
    </source>
</evidence>
<proteinExistence type="predicted"/>
<protein>
    <submittedName>
        <fullName evidence="3">Uncharacterized protein</fullName>
    </submittedName>
</protein>
<organism evidence="3 4">
    <name type="scientific">Batillaria attramentaria</name>
    <dbReference type="NCBI Taxonomy" id="370345"/>
    <lineage>
        <taxon>Eukaryota</taxon>
        <taxon>Metazoa</taxon>
        <taxon>Spiralia</taxon>
        <taxon>Lophotrochozoa</taxon>
        <taxon>Mollusca</taxon>
        <taxon>Gastropoda</taxon>
        <taxon>Caenogastropoda</taxon>
        <taxon>Sorbeoconcha</taxon>
        <taxon>Cerithioidea</taxon>
        <taxon>Batillariidae</taxon>
        <taxon>Batillaria</taxon>
    </lineage>
</organism>
<evidence type="ECO:0000313" key="3">
    <source>
        <dbReference type="EMBL" id="KAK7499447.1"/>
    </source>
</evidence>
<dbReference type="PROSITE" id="PS51257">
    <property type="entry name" value="PROKAR_LIPOPROTEIN"/>
    <property type="match status" value="1"/>
</dbReference>
<comment type="caution">
    <text evidence="3">The sequence shown here is derived from an EMBL/GenBank/DDBJ whole genome shotgun (WGS) entry which is preliminary data.</text>
</comment>
<feature type="signal peptide" evidence="2">
    <location>
        <begin position="1"/>
        <end position="22"/>
    </location>
</feature>
<dbReference type="AlphaFoldDB" id="A0ABD0LJE1"/>
<feature type="chain" id="PRO_5044809286" evidence="2">
    <location>
        <begin position="23"/>
        <end position="155"/>
    </location>
</feature>
<dbReference type="Proteomes" id="UP001519460">
    <property type="component" value="Unassembled WGS sequence"/>
</dbReference>
<feature type="compositionally biased region" description="Polar residues" evidence="1">
    <location>
        <begin position="100"/>
        <end position="113"/>
    </location>
</feature>
<sequence>MKPVSTGAFVFVTFSCAAFVAGNKNNLRVFSEIKNGNDSNCSTVNSAAVAIKLTKDGKTTGSHVSSHDRRGLRTGLQFQGSGIGAKTSPSGSAKGPNDFMSRTSNSRLSNTLKSGKYRSTSAAYRRLENSLLAFLGVHDVVQKQKDARQDKSENC</sequence>
<accession>A0ABD0LJE1</accession>
<dbReference type="EMBL" id="JACVVK020000044">
    <property type="protein sequence ID" value="KAK7499447.1"/>
    <property type="molecule type" value="Genomic_DNA"/>
</dbReference>
<reference evidence="3 4" key="1">
    <citation type="journal article" date="2023" name="Sci. Data">
        <title>Genome assembly of the Korean intertidal mud-creeper Batillaria attramentaria.</title>
        <authorList>
            <person name="Patra A.K."/>
            <person name="Ho P.T."/>
            <person name="Jun S."/>
            <person name="Lee S.J."/>
            <person name="Kim Y."/>
            <person name="Won Y.J."/>
        </authorList>
    </citation>
    <scope>NUCLEOTIDE SEQUENCE [LARGE SCALE GENOMIC DNA]</scope>
    <source>
        <strain evidence="3">Wonlab-2016</strain>
    </source>
</reference>
<gene>
    <name evidence="3" type="ORF">BaRGS_00009422</name>
</gene>
<keyword evidence="2" id="KW-0732">Signal</keyword>
<evidence type="ECO:0000313" key="4">
    <source>
        <dbReference type="Proteomes" id="UP001519460"/>
    </source>
</evidence>